<feature type="transmembrane region" description="Helical" evidence="1">
    <location>
        <begin position="125"/>
        <end position="158"/>
    </location>
</feature>
<comment type="caution">
    <text evidence="2">The sequence shown here is derived from an EMBL/GenBank/DDBJ whole genome shotgun (WGS) entry which is preliminary data.</text>
</comment>
<feature type="transmembrane region" description="Helical" evidence="1">
    <location>
        <begin position="48"/>
        <end position="67"/>
    </location>
</feature>
<protein>
    <submittedName>
        <fullName evidence="2">Uncharacterized protein</fullName>
    </submittedName>
</protein>
<feature type="transmembrane region" description="Helical" evidence="1">
    <location>
        <begin position="164"/>
        <end position="189"/>
    </location>
</feature>
<reference evidence="2 3" key="1">
    <citation type="submission" date="2018-07" db="EMBL/GenBank/DDBJ databases">
        <title>Genomic Encyclopedia of Type Strains, Phase IV (KMG-IV): sequencing the most valuable type-strain genomes for metagenomic binning, comparative biology and taxonomic classification.</title>
        <authorList>
            <person name="Goeker M."/>
        </authorList>
    </citation>
    <scope>NUCLEOTIDE SEQUENCE [LARGE SCALE GENOMIC DNA]</scope>
    <source>
        <strain evidence="2 3">DSM 21410</strain>
    </source>
</reference>
<keyword evidence="1" id="KW-1133">Transmembrane helix</keyword>
<name>A0A369A3F9_9FLAO</name>
<accession>A0A369A3F9</accession>
<feature type="transmembrane region" description="Helical" evidence="1">
    <location>
        <begin position="87"/>
        <end position="113"/>
    </location>
</feature>
<feature type="transmembrane region" description="Helical" evidence="1">
    <location>
        <begin position="17"/>
        <end position="36"/>
    </location>
</feature>
<dbReference type="Proteomes" id="UP000253517">
    <property type="component" value="Unassembled WGS sequence"/>
</dbReference>
<keyword evidence="3" id="KW-1185">Reference proteome</keyword>
<feature type="transmembrane region" description="Helical" evidence="1">
    <location>
        <begin position="242"/>
        <end position="259"/>
    </location>
</feature>
<gene>
    <name evidence="2" type="ORF">DES35_102214</name>
</gene>
<dbReference type="EMBL" id="QPJS01000002">
    <property type="protein sequence ID" value="RCX03759.1"/>
    <property type="molecule type" value="Genomic_DNA"/>
</dbReference>
<feature type="transmembrane region" description="Helical" evidence="1">
    <location>
        <begin position="287"/>
        <end position="305"/>
    </location>
</feature>
<evidence type="ECO:0000313" key="2">
    <source>
        <dbReference type="EMBL" id="RCX03759.1"/>
    </source>
</evidence>
<evidence type="ECO:0000256" key="1">
    <source>
        <dbReference type="SAM" id="Phobius"/>
    </source>
</evidence>
<proteinExistence type="predicted"/>
<feature type="transmembrane region" description="Helical" evidence="1">
    <location>
        <begin position="265"/>
        <end position="282"/>
    </location>
</feature>
<evidence type="ECO:0000313" key="3">
    <source>
        <dbReference type="Proteomes" id="UP000253517"/>
    </source>
</evidence>
<dbReference type="AlphaFoldDB" id="A0A369A3F9"/>
<organism evidence="2 3">
    <name type="scientific">Schleiferia thermophila</name>
    <dbReference type="NCBI Taxonomy" id="884107"/>
    <lineage>
        <taxon>Bacteria</taxon>
        <taxon>Pseudomonadati</taxon>
        <taxon>Bacteroidota</taxon>
        <taxon>Flavobacteriia</taxon>
        <taxon>Flavobacteriales</taxon>
        <taxon>Schleiferiaceae</taxon>
        <taxon>Schleiferia</taxon>
    </lineage>
</organism>
<keyword evidence="1" id="KW-0812">Transmembrane</keyword>
<sequence length="308" mass="35963">MAGLNKIFEKKTASKPLTLAVFTLIIALLFFLLLVIKSKPPTLSMKSILLFFLLNSANLIFLDYTFTKLELTKRQFFFIPLTFVSNLYIFIFTNDFFFILIQLVFIGIFYMLLKNQNTENITMVIFHLTAVIIVIYFFNASGLSLIIPFILILILFNINPTKNLLTLFVSSILVFFFIYSVSFFASMYIPSIKIYNINHLIEGFRFNPTVKTESIVMTTCFLFGLYELPKLQRRASLFKKSLFSFFIIFSSLDILAYTFIDKYTFGMSIPVIIYLYSNFIYFRKKTLVREILFTGYLALSMVLIYNKL</sequence>
<keyword evidence="1" id="KW-0472">Membrane</keyword>